<keyword evidence="1" id="KW-0805">Transcription regulation</keyword>
<reference evidence="5" key="1">
    <citation type="journal article" date="2021" name="PeerJ">
        <title>Extensive microbial diversity within the chicken gut microbiome revealed by metagenomics and culture.</title>
        <authorList>
            <person name="Gilroy R."/>
            <person name="Ravi A."/>
            <person name="Getino M."/>
            <person name="Pursley I."/>
            <person name="Horton D.L."/>
            <person name="Alikhan N.F."/>
            <person name="Baker D."/>
            <person name="Gharbi K."/>
            <person name="Hall N."/>
            <person name="Watson M."/>
            <person name="Adriaenssens E.M."/>
            <person name="Foster-Nyarko E."/>
            <person name="Jarju S."/>
            <person name="Secka A."/>
            <person name="Antonio M."/>
            <person name="Oren A."/>
            <person name="Chaudhuri R.R."/>
            <person name="La Ragione R."/>
            <person name="Hildebrand F."/>
            <person name="Pallen M.J."/>
        </authorList>
    </citation>
    <scope>NUCLEOTIDE SEQUENCE</scope>
    <source>
        <strain evidence="5">ChiHjej9B8-13557</strain>
    </source>
</reference>
<comment type="caution">
    <text evidence="5">The sequence shown here is derived from an EMBL/GenBank/DDBJ whole genome shotgun (WGS) entry which is preliminary data.</text>
</comment>
<dbReference type="PANTHER" id="PTHR43280">
    <property type="entry name" value="ARAC-FAMILY TRANSCRIPTIONAL REGULATOR"/>
    <property type="match status" value="1"/>
</dbReference>
<evidence type="ECO:0000313" key="5">
    <source>
        <dbReference type="EMBL" id="HJB58790.1"/>
    </source>
</evidence>
<evidence type="ECO:0000256" key="3">
    <source>
        <dbReference type="ARBA" id="ARBA00023163"/>
    </source>
</evidence>
<dbReference type="PANTHER" id="PTHR43280:SF2">
    <property type="entry name" value="HTH-TYPE TRANSCRIPTIONAL REGULATOR EXSA"/>
    <property type="match status" value="1"/>
</dbReference>
<evidence type="ECO:0000313" key="6">
    <source>
        <dbReference type="Proteomes" id="UP000824211"/>
    </source>
</evidence>
<dbReference type="Pfam" id="PF12833">
    <property type="entry name" value="HTH_18"/>
    <property type="match status" value="1"/>
</dbReference>
<evidence type="ECO:0000256" key="2">
    <source>
        <dbReference type="ARBA" id="ARBA00023125"/>
    </source>
</evidence>
<proteinExistence type="predicted"/>
<sequence>MPIDLESACRLAQDITNVPVTPLGSAVRQAAFCAKNQFHPIQRYLLPQQLKQTLDGLAAGEILSLTDPFRVRYLFFRLGSAPVEIGPFCTELFSHQDCETALQRAGIRDITAQDLQVMRGTFPVYAESHMLHMARSLARSLGLGGTLTSVRRVEQDTGGPQQTPPEEMPRQLYAEMIRKRYQVEIEFMDCIRRGDSRAAIHAWQQLHQSVAYTKRLGQTIETARASAAVNRTTIRLAAAEAGIPALVNDLLSGESSAIVRNAKTIDEIDAEHERIIRVYCQAIRQRRDQHYSSLVLSAVYQMERHYAEHITVQELAGELEVSPDYLAARFRKETGQTPLAYLTAVRMRAAARRLAESDAPVSEIAAGVGILDANYFIKLFKKAYGQTPLAWRKDHRL</sequence>
<gene>
    <name evidence="5" type="ORF">H9771_03870</name>
</gene>
<evidence type="ECO:0000256" key="1">
    <source>
        <dbReference type="ARBA" id="ARBA00023015"/>
    </source>
</evidence>
<dbReference type="SMART" id="SM00342">
    <property type="entry name" value="HTH_ARAC"/>
    <property type="match status" value="1"/>
</dbReference>
<accession>A0A9D2MEP5</accession>
<name>A0A9D2MEP5_9FIRM</name>
<dbReference type="PROSITE" id="PS00041">
    <property type="entry name" value="HTH_ARAC_FAMILY_1"/>
    <property type="match status" value="1"/>
</dbReference>
<keyword evidence="3" id="KW-0804">Transcription</keyword>
<evidence type="ECO:0000259" key="4">
    <source>
        <dbReference type="PROSITE" id="PS01124"/>
    </source>
</evidence>
<protein>
    <submittedName>
        <fullName evidence="5">AraC family transcriptional regulator</fullName>
    </submittedName>
</protein>
<feature type="domain" description="HTH araC/xylS-type" evidence="4">
    <location>
        <begin position="296"/>
        <end position="394"/>
    </location>
</feature>
<dbReference type="Proteomes" id="UP000824211">
    <property type="component" value="Unassembled WGS sequence"/>
</dbReference>
<organism evidence="5 6">
    <name type="scientific">Candidatus Faecalibacterium faecipullorum</name>
    <dbReference type="NCBI Taxonomy" id="2838578"/>
    <lineage>
        <taxon>Bacteria</taxon>
        <taxon>Bacillati</taxon>
        <taxon>Bacillota</taxon>
        <taxon>Clostridia</taxon>
        <taxon>Eubacteriales</taxon>
        <taxon>Oscillospiraceae</taxon>
        <taxon>Faecalibacterium</taxon>
    </lineage>
</organism>
<dbReference type="InterPro" id="IPR018062">
    <property type="entry name" value="HTH_AraC-typ_CS"/>
</dbReference>
<dbReference type="GO" id="GO:0003700">
    <property type="term" value="F:DNA-binding transcription factor activity"/>
    <property type="evidence" value="ECO:0007669"/>
    <property type="project" value="InterPro"/>
</dbReference>
<dbReference type="PROSITE" id="PS01124">
    <property type="entry name" value="HTH_ARAC_FAMILY_2"/>
    <property type="match status" value="1"/>
</dbReference>
<dbReference type="SUPFAM" id="SSF46689">
    <property type="entry name" value="Homeodomain-like"/>
    <property type="match status" value="2"/>
</dbReference>
<reference evidence="5" key="2">
    <citation type="submission" date="2021-04" db="EMBL/GenBank/DDBJ databases">
        <authorList>
            <person name="Gilroy R."/>
        </authorList>
    </citation>
    <scope>NUCLEOTIDE SEQUENCE</scope>
    <source>
        <strain evidence="5">ChiHjej9B8-13557</strain>
    </source>
</reference>
<dbReference type="InterPro" id="IPR009057">
    <property type="entry name" value="Homeodomain-like_sf"/>
</dbReference>
<dbReference type="Gene3D" id="1.10.10.60">
    <property type="entry name" value="Homeodomain-like"/>
    <property type="match status" value="2"/>
</dbReference>
<dbReference type="EMBL" id="DWXX01000070">
    <property type="protein sequence ID" value="HJB58790.1"/>
    <property type="molecule type" value="Genomic_DNA"/>
</dbReference>
<dbReference type="AlphaFoldDB" id="A0A9D2MEP5"/>
<dbReference type="InterPro" id="IPR018060">
    <property type="entry name" value="HTH_AraC"/>
</dbReference>
<dbReference type="GO" id="GO:0043565">
    <property type="term" value="F:sequence-specific DNA binding"/>
    <property type="evidence" value="ECO:0007669"/>
    <property type="project" value="InterPro"/>
</dbReference>
<keyword evidence="2" id="KW-0238">DNA-binding</keyword>